<dbReference type="Proteomes" id="UP000054495">
    <property type="component" value="Unassembled WGS sequence"/>
</dbReference>
<dbReference type="AlphaFoldDB" id="A0A0D6M5J4"/>
<name>A0A0D6M5J4_9BILA</name>
<dbReference type="PANTHER" id="PTHR35017">
    <property type="entry name" value="PROTEIN CBG16223-RELATED"/>
    <property type="match status" value="1"/>
</dbReference>
<gene>
    <name evidence="1" type="ORF">ANCCEY_01534</name>
</gene>
<evidence type="ECO:0000313" key="1">
    <source>
        <dbReference type="EMBL" id="EPB79375.1"/>
    </source>
</evidence>
<dbReference type="EMBL" id="KE124795">
    <property type="protein sequence ID" value="EPB79375.1"/>
    <property type="molecule type" value="Genomic_DNA"/>
</dbReference>
<dbReference type="PANTHER" id="PTHR35017:SF1">
    <property type="entry name" value="SHKT DOMAIN-CONTAINING PROTEIN"/>
    <property type="match status" value="1"/>
</dbReference>
<sequence>MIEEFSALSYTTQPPCCRDHIGASTCQRLHKSYPRMFSRRCNTDVEFRYVNSTDVFEPQRTWTCEGENPQIAFRACRKSCGFCDLSAVDYTLEKAENACKDGGVAKMCEALRNLDLIK</sequence>
<proteinExistence type="predicted"/>
<keyword evidence="2" id="KW-1185">Reference proteome</keyword>
<reference evidence="1 2" key="1">
    <citation type="submission" date="2013-05" db="EMBL/GenBank/DDBJ databases">
        <title>Draft genome of the parasitic nematode Anyclostoma ceylanicum.</title>
        <authorList>
            <person name="Mitreva M."/>
        </authorList>
    </citation>
    <scope>NUCLEOTIDE SEQUENCE [LARGE SCALE GENOMIC DNA]</scope>
</reference>
<organism evidence="1 2">
    <name type="scientific">Ancylostoma ceylanicum</name>
    <dbReference type="NCBI Taxonomy" id="53326"/>
    <lineage>
        <taxon>Eukaryota</taxon>
        <taxon>Metazoa</taxon>
        <taxon>Ecdysozoa</taxon>
        <taxon>Nematoda</taxon>
        <taxon>Chromadorea</taxon>
        <taxon>Rhabditida</taxon>
        <taxon>Rhabditina</taxon>
        <taxon>Rhabditomorpha</taxon>
        <taxon>Strongyloidea</taxon>
        <taxon>Ancylostomatidae</taxon>
        <taxon>Ancylostomatinae</taxon>
        <taxon>Ancylostoma</taxon>
    </lineage>
</organism>
<evidence type="ECO:0000313" key="2">
    <source>
        <dbReference type="Proteomes" id="UP000054495"/>
    </source>
</evidence>
<protein>
    <submittedName>
        <fullName evidence="1">Uncharacterized protein</fullName>
    </submittedName>
</protein>
<accession>A0A0D6M5J4</accession>